<name>A0A699ZI21_HAELA</name>
<dbReference type="InterPro" id="IPR017946">
    <property type="entry name" value="PLC-like_Pdiesterase_TIM-brl"/>
</dbReference>
<dbReference type="PROSITE" id="PS51704">
    <property type="entry name" value="GP_PDE"/>
    <property type="match status" value="1"/>
</dbReference>
<evidence type="ECO:0000259" key="4">
    <source>
        <dbReference type="PROSITE" id="PS51704"/>
    </source>
</evidence>
<dbReference type="EMBL" id="BLLF01000832">
    <property type="protein sequence ID" value="GFH15302.1"/>
    <property type="molecule type" value="Genomic_DNA"/>
</dbReference>
<organism evidence="5 6">
    <name type="scientific">Haematococcus lacustris</name>
    <name type="common">Green alga</name>
    <name type="synonym">Haematococcus pluvialis</name>
    <dbReference type="NCBI Taxonomy" id="44745"/>
    <lineage>
        <taxon>Eukaryota</taxon>
        <taxon>Viridiplantae</taxon>
        <taxon>Chlorophyta</taxon>
        <taxon>core chlorophytes</taxon>
        <taxon>Chlorophyceae</taxon>
        <taxon>CS clade</taxon>
        <taxon>Chlamydomonadales</taxon>
        <taxon>Haematococcaceae</taxon>
        <taxon>Haematococcus</taxon>
    </lineage>
</organism>
<evidence type="ECO:0000313" key="5">
    <source>
        <dbReference type="EMBL" id="GFH15302.1"/>
    </source>
</evidence>
<dbReference type="Proteomes" id="UP000485058">
    <property type="component" value="Unassembled WGS sequence"/>
</dbReference>
<gene>
    <name evidence="5" type="ORF">HaLaN_11504</name>
</gene>
<evidence type="ECO:0000313" key="6">
    <source>
        <dbReference type="Proteomes" id="UP000485058"/>
    </source>
</evidence>
<proteinExistence type="predicted"/>
<keyword evidence="6" id="KW-1185">Reference proteome</keyword>
<dbReference type="PANTHER" id="PTHR47449">
    <property type="entry name" value="GLYCEROPHOSPHODIESTER PHOSPHODIESTERASE GDPD4"/>
    <property type="match status" value="1"/>
</dbReference>
<dbReference type="CDD" id="cd08556">
    <property type="entry name" value="GDPD"/>
    <property type="match status" value="1"/>
</dbReference>
<dbReference type="InterPro" id="IPR044236">
    <property type="entry name" value="GDPD4"/>
</dbReference>
<sequence>MQVLSQHCTIHRNTLAQQGYCTLDFPELGPRPPLVCAHGGDTSAAPPNTKQAFLAAIAAHADCVEVDCARTSDGVLVVLHTRELQQLLGKRFVPGTQVGDLTSDEIRQLAWPGGQPVLSVRDAVLLTSPQVECVTLDVKTYQDSTGKAVDSEQVAAAVVQLVHDTRCSNCLVWAKTDEALSPGQRAGFILMNETADARAAGMHLPLRLQAAEVVGAHHAMVDEVTLQLLRTHGKQLFTWTINDPKVMRRVLDVGVDALVTNKLAQAQEAIEWRMQLCGSVRG</sequence>
<accession>A0A699ZI21</accession>
<feature type="non-terminal residue" evidence="5">
    <location>
        <position position="1"/>
    </location>
</feature>
<feature type="domain" description="GP-PDE" evidence="4">
    <location>
        <begin position="33"/>
        <end position="270"/>
    </location>
</feature>
<evidence type="ECO:0000256" key="2">
    <source>
        <dbReference type="ARBA" id="ARBA00022798"/>
    </source>
</evidence>
<dbReference type="InterPro" id="IPR030395">
    <property type="entry name" value="GP_PDE_dom"/>
</dbReference>
<dbReference type="AlphaFoldDB" id="A0A699ZI21"/>
<comment type="caution">
    <text evidence="5">The sequence shown here is derived from an EMBL/GenBank/DDBJ whole genome shotgun (WGS) entry which is preliminary data.</text>
</comment>
<dbReference type="Gene3D" id="3.20.20.190">
    <property type="entry name" value="Phosphatidylinositol (PI) phosphodiesterase"/>
    <property type="match status" value="1"/>
</dbReference>
<dbReference type="EC" id="3.1.4.46" evidence="1"/>
<dbReference type="SUPFAM" id="SSF51695">
    <property type="entry name" value="PLC-like phosphodiesterases"/>
    <property type="match status" value="1"/>
</dbReference>
<dbReference type="GO" id="GO:0006629">
    <property type="term" value="P:lipid metabolic process"/>
    <property type="evidence" value="ECO:0007669"/>
    <property type="project" value="InterPro"/>
</dbReference>
<dbReference type="PANTHER" id="PTHR47449:SF2">
    <property type="entry name" value="GLYCEROPHOSPHODIESTER PHOSPHODIESTERASE GDPD4"/>
    <property type="match status" value="1"/>
</dbReference>
<reference evidence="5 6" key="1">
    <citation type="submission" date="2020-02" db="EMBL/GenBank/DDBJ databases">
        <title>Draft genome sequence of Haematococcus lacustris strain NIES-144.</title>
        <authorList>
            <person name="Morimoto D."/>
            <person name="Nakagawa S."/>
            <person name="Yoshida T."/>
            <person name="Sawayama S."/>
        </authorList>
    </citation>
    <scope>NUCLEOTIDE SEQUENCE [LARGE SCALE GENOMIC DNA]</scope>
    <source>
        <strain evidence="5 6">NIES-144</strain>
    </source>
</reference>
<protein>
    <recommendedName>
        <fullName evidence="1">glycerophosphodiester phosphodiesterase</fullName>
        <ecNumber evidence="1">3.1.4.46</ecNumber>
    </recommendedName>
</protein>
<comment type="catalytic activity">
    <reaction evidence="3">
        <text>a sn-glycero-3-phosphodiester + H2O = an alcohol + sn-glycerol 3-phosphate + H(+)</text>
        <dbReference type="Rhea" id="RHEA:12969"/>
        <dbReference type="ChEBI" id="CHEBI:15377"/>
        <dbReference type="ChEBI" id="CHEBI:15378"/>
        <dbReference type="ChEBI" id="CHEBI:30879"/>
        <dbReference type="ChEBI" id="CHEBI:57597"/>
        <dbReference type="ChEBI" id="CHEBI:83408"/>
        <dbReference type="EC" id="3.1.4.46"/>
    </reaction>
</comment>
<evidence type="ECO:0000256" key="1">
    <source>
        <dbReference type="ARBA" id="ARBA00012247"/>
    </source>
</evidence>
<dbReference type="Pfam" id="PF03009">
    <property type="entry name" value="GDPD"/>
    <property type="match status" value="1"/>
</dbReference>
<keyword evidence="2" id="KW-0319">Glycerol metabolism</keyword>
<dbReference type="GO" id="GO:0008889">
    <property type="term" value="F:glycerophosphodiester phosphodiesterase activity"/>
    <property type="evidence" value="ECO:0007669"/>
    <property type="project" value="UniProtKB-EC"/>
</dbReference>
<dbReference type="GO" id="GO:0006071">
    <property type="term" value="P:glycerol metabolic process"/>
    <property type="evidence" value="ECO:0007669"/>
    <property type="project" value="UniProtKB-KW"/>
</dbReference>
<evidence type="ECO:0000256" key="3">
    <source>
        <dbReference type="ARBA" id="ARBA00047512"/>
    </source>
</evidence>